<dbReference type="Proteomes" id="UP001305815">
    <property type="component" value="Chromosome"/>
</dbReference>
<protein>
    <recommendedName>
        <fullName evidence="5">Release factor glutamine methyltransferase</fullName>
        <shortName evidence="5">RF MTase</shortName>
        <ecNumber evidence="5">2.1.1.297</ecNumber>
    </recommendedName>
    <alternativeName>
        <fullName evidence="5">N5-glutamine methyltransferase PrmC</fullName>
    </alternativeName>
    <alternativeName>
        <fullName evidence="5">Protein-(glutamine-N5) MTase PrmC</fullName>
    </alternativeName>
    <alternativeName>
        <fullName evidence="5">Protein-glutamine N-methyltransferase PrmC</fullName>
    </alternativeName>
</protein>
<evidence type="ECO:0000256" key="5">
    <source>
        <dbReference type="HAMAP-Rule" id="MF_02126"/>
    </source>
</evidence>
<dbReference type="Pfam" id="PF17827">
    <property type="entry name" value="PrmC_N"/>
    <property type="match status" value="1"/>
</dbReference>
<evidence type="ECO:0000259" key="6">
    <source>
        <dbReference type="Pfam" id="PF05175"/>
    </source>
</evidence>
<dbReference type="NCBIfam" id="TIGR03534">
    <property type="entry name" value="RF_mod_PrmC"/>
    <property type="match status" value="1"/>
</dbReference>
<dbReference type="InterPro" id="IPR007848">
    <property type="entry name" value="Small_mtfrase_dom"/>
</dbReference>
<dbReference type="PANTHER" id="PTHR18895">
    <property type="entry name" value="HEMK METHYLTRANSFERASE"/>
    <property type="match status" value="1"/>
</dbReference>
<sequence length="294" mass="33783">MKQKHLEQSLTLKSALQEGTECLKKAKVPEPELDAWILLEYAAKVERSRYYLDPERELSEKESSLYMEAIRRRSSRIPLQHITGEQEFMGFSFRVNPHVLIPRQDTEILVETALEKAENHMRILDLCTGSGCIIISLSKMILEGREPAWEIECEGSDISPEALKTAKGNADRLGARVHFIQSDLFENIQGAYDMIVSNPPYIQTSEIEELQDEVRLYDPRIALDGKEDGLYFYRRIIEEAREHLSEKGWLLFEIGWDQKEAVSNLMEEAGYTLVTVKKDLAGLDRVVMGRYNKA</sequence>
<evidence type="ECO:0000313" key="8">
    <source>
        <dbReference type="EMBL" id="BDZ77993.1"/>
    </source>
</evidence>
<dbReference type="InterPro" id="IPR040758">
    <property type="entry name" value="PrmC_N"/>
</dbReference>
<name>A0ABN6YX89_9FIRM</name>
<dbReference type="InterPro" id="IPR019874">
    <property type="entry name" value="RF_methyltr_PrmC"/>
</dbReference>
<accession>A0ABN6YX89</accession>
<feature type="binding site" evidence="5">
    <location>
        <position position="157"/>
    </location>
    <ligand>
        <name>S-adenosyl-L-methionine</name>
        <dbReference type="ChEBI" id="CHEBI:59789"/>
    </ligand>
</feature>
<comment type="similarity">
    <text evidence="5">Belongs to the protein N5-glutamine methyltransferase family. PrmC subfamily.</text>
</comment>
<reference evidence="9" key="1">
    <citation type="journal article" date="2023" name="Int. J. Syst. Evol. Microbiol.">
        <title>Claveliimonas bilis gen. nov., sp. nov., deoxycholic acid-producing bacteria isolated from human faeces, and reclassification of Sellimonas monacensis Zenner et al. 2021 as Claveliimonas monacensis comb. nov.</title>
        <authorList>
            <person name="Hisatomi A."/>
            <person name="Kastawa N.W.E.P.G."/>
            <person name="Song I."/>
            <person name="Ohkuma M."/>
            <person name="Fukiya S."/>
            <person name="Sakamoto M."/>
        </authorList>
    </citation>
    <scope>NUCLEOTIDE SEQUENCE [LARGE SCALE GENOMIC DNA]</scope>
    <source>
        <strain evidence="9">12BBH14</strain>
    </source>
</reference>
<feature type="domain" description="Methyltransferase small" evidence="6">
    <location>
        <begin position="106"/>
        <end position="206"/>
    </location>
</feature>
<dbReference type="Pfam" id="PF05175">
    <property type="entry name" value="MTS"/>
    <property type="match status" value="1"/>
</dbReference>
<dbReference type="HAMAP" id="MF_02126">
    <property type="entry name" value="RF_methyltr_PrmC"/>
    <property type="match status" value="1"/>
</dbReference>
<evidence type="ECO:0000259" key="7">
    <source>
        <dbReference type="Pfam" id="PF17827"/>
    </source>
</evidence>
<dbReference type="PROSITE" id="PS00092">
    <property type="entry name" value="N6_MTASE"/>
    <property type="match status" value="1"/>
</dbReference>
<feature type="binding site" evidence="5">
    <location>
        <position position="198"/>
    </location>
    <ligand>
        <name>S-adenosyl-L-methionine</name>
        <dbReference type="ChEBI" id="CHEBI:59789"/>
    </ligand>
</feature>
<dbReference type="InterPro" id="IPR002052">
    <property type="entry name" value="DNA_methylase_N6_adenine_CS"/>
</dbReference>
<dbReference type="InterPro" id="IPR050320">
    <property type="entry name" value="N5-glutamine_MTase"/>
</dbReference>
<keyword evidence="1 5" id="KW-0489">Methyltransferase</keyword>
<evidence type="ECO:0000256" key="3">
    <source>
        <dbReference type="ARBA" id="ARBA00022691"/>
    </source>
</evidence>
<dbReference type="InterPro" id="IPR004556">
    <property type="entry name" value="HemK-like"/>
</dbReference>
<dbReference type="GO" id="GO:0008168">
    <property type="term" value="F:methyltransferase activity"/>
    <property type="evidence" value="ECO:0007669"/>
    <property type="project" value="UniProtKB-KW"/>
</dbReference>
<comment type="catalytic activity">
    <reaction evidence="4 5">
        <text>L-glutaminyl-[peptide chain release factor] + S-adenosyl-L-methionine = N(5)-methyl-L-glutaminyl-[peptide chain release factor] + S-adenosyl-L-homocysteine + H(+)</text>
        <dbReference type="Rhea" id="RHEA:42896"/>
        <dbReference type="Rhea" id="RHEA-COMP:10271"/>
        <dbReference type="Rhea" id="RHEA-COMP:10272"/>
        <dbReference type="ChEBI" id="CHEBI:15378"/>
        <dbReference type="ChEBI" id="CHEBI:30011"/>
        <dbReference type="ChEBI" id="CHEBI:57856"/>
        <dbReference type="ChEBI" id="CHEBI:59789"/>
        <dbReference type="ChEBI" id="CHEBI:61891"/>
        <dbReference type="EC" id="2.1.1.297"/>
    </reaction>
</comment>
<evidence type="ECO:0000256" key="4">
    <source>
        <dbReference type="ARBA" id="ARBA00048391"/>
    </source>
</evidence>
<keyword evidence="2 5" id="KW-0808">Transferase</keyword>
<comment type="function">
    <text evidence="5">Methylates the class 1 translation termination release factors RF1/PrfA and RF2/PrfB on the glutamine residue of the universally conserved GGQ motif.</text>
</comment>
<evidence type="ECO:0000256" key="2">
    <source>
        <dbReference type="ARBA" id="ARBA00022679"/>
    </source>
</evidence>
<gene>
    <name evidence="5 8" type="primary">prmC</name>
    <name evidence="8" type="ORF">Lac1_21760</name>
</gene>
<feature type="domain" description="Release factor glutamine methyltransferase N-terminal" evidence="7">
    <location>
        <begin position="15"/>
        <end position="84"/>
    </location>
</feature>
<keyword evidence="9" id="KW-1185">Reference proteome</keyword>
<dbReference type="GO" id="GO:0032259">
    <property type="term" value="P:methylation"/>
    <property type="evidence" value="ECO:0007669"/>
    <property type="project" value="UniProtKB-KW"/>
</dbReference>
<evidence type="ECO:0000256" key="1">
    <source>
        <dbReference type="ARBA" id="ARBA00022603"/>
    </source>
</evidence>
<dbReference type="NCBIfam" id="TIGR00536">
    <property type="entry name" value="hemK_fam"/>
    <property type="match status" value="1"/>
</dbReference>
<organism evidence="8 9">
    <name type="scientific">Claveliimonas bilis</name>
    <dbReference type="NCBI Taxonomy" id="3028070"/>
    <lineage>
        <taxon>Bacteria</taxon>
        <taxon>Bacillati</taxon>
        <taxon>Bacillota</taxon>
        <taxon>Clostridia</taxon>
        <taxon>Lachnospirales</taxon>
        <taxon>Lachnospiraceae</taxon>
        <taxon>Claveliimonas</taxon>
    </lineage>
</organism>
<comment type="caution">
    <text evidence="5">Lacks conserved residue(s) required for the propagation of feature annotation.</text>
</comment>
<dbReference type="EMBL" id="AP027742">
    <property type="protein sequence ID" value="BDZ77993.1"/>
    <property type="molecule type" value="Genomic_DNA"/>
</dbReference>
<dbReference type="CDD" id="cd02440">
    <property type="entry name" value="AdoMet_MTases"/>
    <property type="match status" value="1"/>
</dbReference>
<evidence type="ECO:0000313" key="9">
    <source>
        <dbReference type="Proteomes" id="UP001305815"/>
    </source>
</evidence>
<proteinExistence type="inferred from homology"/>
<dbReference type="EC" id="2.1.1.297" evidence="5"/>
<keyword evidence="3 5" id="KW-0949">S-adenosyl-L-methionine</keyword>
<dbReference type="PANTHER" id="PTHR18895:SF74">
    <property type="entry name" value="MTRF1L RELEASE FACTOR GLUTAMINE METHYLTRANSFERASE"/>
    <property type="match status" value="1"/>
</dbReference>
<feature type="binding site" evidence="5">
    <location>
        <begin position="198"/>
        <end position="201"/>
    </location>
    <ligand>
        <name>substrate</name>
    </ligand>
</feature>